<feature type="compositionally biased region" description="Low complexity" evidence="8">
    <location>
        <begin position="148"/>
        <end position="166"/>
    </location>
</feature>
<evidence type="ECO:0000256" key="4">
    <source>
        <dbReference type="ARBA" id="ARBA00022753"/>
    </source>
</evidence>
<evidence type="ECO:0008006" key="13">
    <source>
        <dbReference type="Google" id="ProtNLM"/>
    </source>
</evidence>
<feature type="compositionally biased region" description="Polar residues" evidence="8">
    <location>
        <begin position="173"/>
        <end position="190"/>
    </location>
</feature>
<dbReference type="InterPro" id="IPR017916">
    <property type="entry name" value="SB_dom"/>
</dbReference>
<dbReference type="GO" id="GO:0000813">
    <property type="term" value="C:ESCRT I complex"/>
    <property type="evidence" value="ECO:0007669"/>
    <property type="project" value="TreeGrafter"/>
</dbReference>
<name>A0A4T0FME6_9BASI</name>
<dbReference type="PANTHER" id="PTHR23306">
    <property type="entry name" value="TUMOR SUSCEPTIBILITY GENE 101 PROTEIN-RELATED"/>
    <property type="match status" value="1"/>
</dbReference>
<dbReference type="Pfam" id="PF05743">
    <property type="entry name" value="UEV"/>
    <property type="match status" value="1"/>
</dbReference>
<dbReference type="InterPro" id="IPR008883">
    <property type="entry name" value="UEV_N"/>
</dbReference>
<feature type="region of interest" description="Disordered" evidence="8">
    <location>
        <begin position="144"/>
        <end position="232"/>
    </location>
</feature>
<dbReference type="SUPFAM" id="SSF140111">
    <property type="entry name" value="Endosomal sorting complex assembly domain"/>
    <property type="match status" value="1"/>
</dbReference>
<evidence type="ECO:0000256" key="8">
    <source>
        <dbReference type="SAM" id="MobiDB-lite"/>
    </source>
</evidence>
<comment type="subcellular location">
    <subcellularLocation>
        <location evidence="1">Endosome</location>
    </subcellularLocation>
</comment>
<gene>
    <name evidence="11" type="ORF">E3P99_02066</name>
</gene>
<feature type="domain" description="SB" evidence="9">
    <location>
        <begin position="396"/>
        <end position="464"/>
    </location>
</feature>
<proteinExistence type="inferred from homology"/>
<feature type="region of interest" description="Disordered" evidence="8">
    <location>
        <begin position="245"/>
        <end position="296"/>
    </location>
</feature>
<keyword evidence="6" id="KW-0175">Coiled coil</keyword>
<dbReference type="OrthoDB" id="306304at2759"/>
<dbReference type="Gene3D" id="6.10.140.820">
    <property type="match status" value="1"/>
</dbReference>
<dbReference type="AlphaFoldDB" id="A0A4T0FME6"/>
<dbReference type="GO" id="GO:0043130">
    <property type="term" value="F:ubiquitin binding"/>
    <property type="evidence" value="ECO:0007669"/>
    <property type="project" value="TreeGrafter"/>
</dbReference>
<sequence length="484" mass="53727">MSEVVRRWLEHVSGAYEQQRRVVSDVMSLLQTFSTLSPRTEVYTHDHGRSELLIEIHGTLPITYRSTPYFIPISIWIPQRYPGSPPWVYVTPTQEMLVRAGHGVDSSGRVQSPYLADWVKKPEAFNLIDLAQSLRSTFEAFPPLYAKPTPQAQSPPQQSATRSTTPARPQKPPSMSLSLSPNTVDQSSRVAQDLAHTWQTSPTTSHTLDRHSSTPQSQSQTRPHRPPPMVEPQTQSFEAVNTANTHASTANSPPTHPTPPTHPQITDLLTTEPDNLNIPLQPHHTPAHASRHAPTRPLNPNTVKLHATIHAIFSNKATMSLEHHKNIHDSQIALKTDLERARDVIADESARLESVKDICSSVALKVGDSIKEGEVALQQSHRRGEIGVDEIVCADNLVSNQLLDLVAEDRAIDDTMYHLGRALNAGRVDLDKTLRVVRELSREQFFKRALCKKIQMGLDGGANDAGGFYAMVNTAADQTESFHQ</sequence>
<dbReference type="EMBL" id="SPNW01000027">
    <property type="protein sequence ID" value="TIA89458.1"/>
    <property type="molecule type" value="Genomic_DNA"/>
</dbReference>
<dbReference type="PROSITE" id="PS51312">
    <property type="entry name" value="SB"/>
    <property type="match status" value="1"/>
</dbReference>
<dbReference type="InterPro" id="IPR016135">
    <property type="entry name" value="UBQ-conjugating_enzyme/RWD"/>
</dbReference>
<dbReference type="Proteomes" id="UP000310189">
    <property type="component" value="Unassembled WGS sequence"/>
</dbReference>
<feature type="compositionally biased region" description="Polar residues" evidence="8">
    <location>
        <begin position="197"/>
        <end position="206"/>
    </location>
</feature>
<comment type="caution">
    <text evidence="11">The sequence shown here is derived from an EMBL/GenBank/DDBJ whole genome shotgun (WGS) entry which is preliminary data.</text>
</comment>
<keyword evidence="12" id="KW-1185">Reference proteome</keyword>
<dbReference type="InterPro" id="IPR052070">
    <property type="entry name" value="ESCRT-I_UEV_domain"/>
</dbReference>
<dbReference type="GO" id="GO:0006886">
    <property type="term" value="P:intracellular protein transport"/>
    <property type="evidence" value="ECO:0007669"/>
    <property type="project" value="UniProtKB-ARBA"/>
</dbReference>
<evidence type="ECO:0000313" key="12">
    <source>
        <dbReference type="Proteomes" id="UP000310189"/>
    </source>
</evidence>
<keyword evidence="3 7" id="KW-0813">Transport</keyword>
<dbReference type="PROSITE" id="PS51322">
    <property type="entry name" value="UEV"/>
    <property type="match status" value="1"/>
</dbReference>
<dbReference type="Pfam" id="PF09454">
    <property type="entry name" value="Vps23_core"/>
    <property type="match status" value="1"/>
</dbReference>
<feature type="domain" description="UEV" evidence="10">
    <location>
        <begin position="3"/>
        <end position="148"/>
    </location>
</feature>
<evidence type="ECO:0000259" key="10">
    <source>
        <dbReference type="PROSITE" id="PS51322"/>
    </source>
</evidence>
<dbReference type="GO" id="GO:0043162">
    <property type="term" value="P:ubiquitin-dependent protein catabolic process via the multivesicular body sorting pathway"/>
    <property type="evidence" value="ECO:0007669"/>
    <property type="project" value="UniProtKB-ARBA"/>
</dbReference>
<dbReference type="PANTHER" id="PTHR23306:SF3">
    <property type="entry name" value="TUMOR SUPPRESSOR PROTEIN 101"/>
    <property type="match status" value="1"/>
</dbReference>
<evidence type="ECO:0000256" key="7">
    <source>
        <dbReference type="PROSITE-ProRule" id="PRU00644"/>
    </source>
</evidence>
<evidence type="ECO:0000256" key="1">
    <source>
        <dbReference type="ARBA" id="ARBA00004177"/>
    </source>
</evidence>
<keyword evidence="5 7" id="KW-0653">Protein transport</keyword>
<evidence type="ECO:0000256" key="3">
    <source>
        <dbReference type="ARBA" id="ARBA00022448"/>
    </source>
</evidence>
<evidence type="ECO:0000259" key="9">
    <source>
        <dbReference type="PROSITE" id="PS51312"/>
    </source>
</evidence>
<dbReference type="GO" id="GO:0072666">
    <property type="term" value="P:establishment of protein localization to vacuole"/>
    <property type="evidence" value="ECO:0007669"/>
    <property type="project" value="UniProtKB-ARBA"/>
</dbReference>
<accession>A0A4T0FME6</accession>
<evidence type="ECO:0000256" key="5">
    <source>
        <dbReference type="ARBA" id="ARBA00022927"/>
    </source>
</evidence>
<dbReference type="SUPFAM" id="SSF54495">
    <property type="entry name" value="UBC-like"/>
    <property type="match status" value="1"/>
</dbReference>
<evidence type="ECO:0000256" key="6">
    <source>
        <dbReference type="ARBA" id="ARBA00023054"/>
    </source>
</evidence>
<feature type="compositionally biased region" description="Basic residues" evidence="8">
    <location>
        <begin position="285"/>
        <end position="294"/>
    </location>
</feature>
<evidence type="ECO:0000313" key="11">
    <source>
        <dbReference type="EMBL" id="TIA89458.1"/>
    </source>
</evidence>
<protein>
    <recommendedName>
        <fullName evidence="13">UEV domain-containing protein</fullName>
    </recommendedName>
</protein>
<keyword evidence="4" id="KW-0967">Endosome</keyword>
<evidence type="ECO:0000256" key="2">
    <source>
        <dbReference type="ARBA" id="ARBA00009594"/>
    </source>
</evidence>
<dbReference type="InterPro" id="IPR037202">
    <property type="entry name" value="ESCRT_assembly_dom"/>
</dbReference>
<organism evidence="11 12">
    <name type="scientific">Wallemia hederae</name>
    <dbReference type="NCBI Taxonomy" id="1540922"/>
    <lineage>
        <taxon>Eukaryota</taxon>
        <taxon>Fungi</taxon>
        <taxon>Dikarya</taxon>
        <taxon>Basidiomycota</taxon>
        <taxon>Wallemiomycotina</taxon>
        <taxon>Wallemiomycetes</taxon>
        <taxon>Wallemiales</taxon>
        <taxon>Wallemiaceae</taxon>
        <taxon>Wallemia</taxon>
    </lineage>
</organism>
<dbReference type="CDD" id="cd11685">
    <property type="entry name" value="UEV_TSG101-like"/>
    <property type="match status" value="1"/>
</dbReference>
<reference evidence="11 12" key="1">
    <citation type="submission" date="2019-03" db="EMBL/GenBank/DDBJ databases">
        <title>Sequencing 23 genomes of Wallemia ichthyophaga.</title>
        <authorList>
            <person name="Gostincar C."/>
        </authorList>
    </citation>
    <scope>NUCLEOTIDE SEQUENCE [LARGE SCALE GENOMIC DNA]</scope>
    <source>
        <strain evidence="11 12">EXF-5753</strain>
    </source>
</reference>
<comment type="similarity">
    <text evidence="2">Belongs to the ubiquitin-conjugating enzyme family. UEV subfamily.</text>
</comment>
<dbReference type="Gene3D" id="3.10.110.10">
    <property type="entry name" value="Ubiquitin Conjugating Enzyme"/>
    <property type="match status" value="1"/>
</dbReference>